<dbReference type="RefSeq" id="WP_330109216.1">
    <property type="nucleotide sequence ID" value="NZ_JAZDQT010000003.1"/>
</dbReference>
<comment type="caution">
    <text evidence="1">The sequence shown here is derived from an EMBL/GenBank/DDBJ whole genome shotgun (WGS) entry which is preliminary data.</text>
</comment>
<reference evidence="1 2" key="1">
    <citation type="submission" date="2024-01" db="EMBL/GenBank/DDBJ databases">
        <title>Pedobacter sp. nov., isolated from fresh soil.</title>
        <authorList>
            <person name="Le N.T.T."/>
        </authorList>
    </citation>
    <scope>NUCLEOTIDE SEQUENCE [LARGE SCALE GENOMIC DNA]</scope>
    <source>
        <strain evidence="1 2">KR3-3</strain>
    </source>
</reference>
<organism evidence="1 2">
    <name type="scientific">Pedobacter albus</name>
    <dbReference type="NCBI Taxonomy" id="3113905"/>
    <lineage>
        <taxon>Bacteria</taxon>
        <taxon>Pseudomonadati</taxon>
        <taxon>Bacteroidota</taxon>
        <taxon>Sphingobacteriia</taxon>
        <taxon>Sphingobacteriales</taxon>
        <taxon>Sphingobacteriaceae</taxon>
        <taxon>Pedobacter</taxon>
    </lineage>
</organism>
<protein>
    <submittedName>
        <fullName evidence="1">Uncharacterized protein</fullName>
    </submittedName>
</protein>
<gene>
    <name evidence="1" type="ORF">VRU48_17515</name>
</gene>
<dbReference type="Proteomes" id="UP001336835">
    <property type="component" value="Unassembled WGS sequence"/>
</dbReference>
<accession>A0ABU7ICM7</accession>
<dbReference type="EMBL" id="JAZDQT010000003">
    <property type="protein sequence ID" value="MEE1946929.1"/>
    <property type="molecule type" value="Genomic_DNA"/>
</dbReference>
<name>A0ABU7ICM7_9SPHI</name>
<evidence type="ECO:0000313" key="2">
    <source>
        <dbReference type="Proteomes" id="UP001336835"/>
    </source>
</evidence>
<proteinExistence type="predicted"/>
<sequence>MALCGLGGLPTVLGALLRTLGTMLRVCRALLPARNGAKAGLGMALWLLSVKVFGVKRVPTGRYWPLWAKNWGGWRASRSLGIVSVDR</sequence>
<keyword evidence="2" id="KW-1185">Reference proteome</keyword>
<evidence type="ECO:0000313" key="1">
    <source>
        <dbReference type="EMBL" id="MEE1946929.1"/>
    </source>
</evidence>